<feature type="compositionally biased region" description="Basic and acidic residues" evidence="1">
    <location>
        <begin position="72"/>
        <end position="84"/>
    </location>
</feature>
<keyword evidence="3" id="KW-1185">Reference proteome</keyword>
<dbReference type="AlphaFoldDB" id="A0A9W9YA68"/>
<evidence type="ECO:0000313" key="2">
    <source>
        <dbReference type="EMBL" id="KAJ7328556.1"/>
    </source>
</evidence>
<reference evidence="2" key="1">
    <citation type="submission" date="2023-01" db="EMBL/GenBank/DDBJ databases">
        <title>Genome assembly of the deep-sea coral Lophelia pertusa.</title>
        <authorList>
            <person name="Herrera S."/>
            <person name="Cordes E."/>
        </authorList>
    </citation>
    <scope>NUCLEOTIDE SEQUENCE</scope>
    <source>
        <strain evidence="2">USNM1676648</strain>
        <tissue evidence="2">Polyp</tissue>
    </source>
</reference>
<dbReference type="EMBL" id="MU827796">
    <property type="protein sequence ID" value="KAJ7328556.1"/>
    <property type="molecule type" value="Genomic_DNA"/>
</dbReference>
<dbReference type="Proteomes" id="UP001163046">
    <property type="component" value="Unassembled WGS sequence"/>
</dbReference>
<evidence type="ECO:0000313" key="3">
    <source>
        <dbReference type="Proteomes" id="UP001163046"/>
    </source>
</evidence>
<comment type="caution">
    <text evidence="2">The sequence shown here is derived from an EMBL/GenBank/DDBJ whole genome shotgun (WGS) entry which is preliminary data.</text>
</comment>
<accession>A0A9W9YA68</accession>
<sequence length="122" mass="13522">MGGMECPDVPESQNQNFGRNGKLNGEASQNSGEDLSNKEGLSSAQKRPRDLVQDTQENVLNKEGSPYPGQKRLKDPAHDTRQEDPLNNESSPYPGQKRHKVAPSEPTDKENRRHKEAGLTSK</sequence>
<proteinExistence type="predicted"/>
<feature type="region of interest" description="Disordered" evidence="1">
    <location>
        <begin position="1"/>
        <end position="122"/>
    </location>
</feature>
<feature type="compositionally biased region" description="Basic and acidic residues" evidence="1">
    <location>
        <begin position="106"/>
        <end position="122"/>
    </location>
</feature>
<feature type="non-terminal residue" evidence="2">
    <location>
        <position position="122"/>
    </location>
</feature>
<name>A0A9W9YA68_9CNID</name>
<evidence type="ECO:0000256" key="1">
    <source>
        <dbReference type="SAM" id="MobiDB-lite"/>
    </source>
</evidence>
<protein>
    <submittedName>
        <fullName evidence="2">Uncharacterized protein</fullName>
    </submittedName>
</protein>
<gene>
    <name evidence="2" type="ORF">OS493_024472</name>
</gene>
<organism evidence="2 3">
    <name type="scientific">Desmophyllum pertusum</name>
    <dbReference type="NCBI Taxonomy" id="174260"/>
    <lineage>
        <taxon>Eukaryota</taxon>
        <taxon>Metazoa</taxon>
        <taxon>Cnidaria</taxon>
        <taxon>Anthozoa</taxon>
        <taxon>Hexacorallia</taxon>
        <taxon>Scleractinia</taxon>
        <taxon>Caryophylliina</taxon>
        <taxon>Caryophylliidae</taxon>
        <taxon>Desmophyllum</taxon>
    </lineage>
</organism>
<feature type="compositionally biased region" description="Polar residues" evidence="1">
    <location>
        <begin position="26"/>
        <end position="45"/>
    </location>
</feature>